<evidence type="ECO:0000259" key="2">
    <source>
        <dbReference type="Pfam" id="PF00174"/>
    </source>
</evidence>
<gene>
    <name evidence="3" type="ORF">QWY28_14485</name>
</gene>
<dbReference type="SUPFAM" id="SSF56524">
    <property type="entry name" value="Oxidoreductase molybdopterin-binding domain"/>
    <property type="match status" value="1"/>
</dbReference>
<dbReference type="EMBL" id="JAUHJQ010000005">
    <property type="protein sequence ID" value="MDN4174167.1"/>
    <property type="molecule type" value="Genomic_DNA"/>
</dbReference>
<dbReference type="InterPro" id="IPR000572">
    <property type="entry name" value="OxRdtase_Mopterin-bd_dom"/>
</dbReference>
<dbReference type="SUPFAM" id="SSF81342">
    <property type="entry name" value="Transmembrane di-heme cytochromes"/>
    <property type="match status" value="1"/>
</dbReference>
<feature type="transmembrane region" description="Helical" evidence="1">
    <location>
        <begin position="144"/>
        <end position="164"/>
    </location>
</feature>
<keyword evidence="1" id="KW-0472">Membrane</keyword>
<sequence length="376" mass="40403">MRAPAPADFTSRLHGPALAARVGPALGVCFAVCFVTGLLSHYAQQPSQPVPFPTSPAWGYRFTQGLHVVTGTVAVPLLLVKLWTVYPRLFHRPPRGLGRLLVTALERLSVLVLVASAVFMLATGLANSAQWYPWSFSFRTTHYAVAWVAVGSLVLHVAVKLAVVRAELGRPLEHEERASVLSRRGLLRTTWLAAGVAALATAGSAVPWLRDVSVLGVRSGDGPQDLPVNKSAVAAGVTATATAPDWALTVRHGDRSARLTREDLLALEQRTEELPIACVEGWSASGTWTGVRVRDLLDLVDAPRGSEVVVRSLQESGPYRTTVLQAGFAEDDRTLVALALDGEPLALDHGFPARLIAPNRPGVLQTKWLDRLEVAT</sequence>
<dbReference type="RefSeq" id="WP_300953265.1">
    <property type="nucleotide sequence ID" value="NZ_JAUHJQ010000005.1"/>
</dbReference>
<feature type="transmembrane region" description="Helical" evidence="1">
    <location>
        <begin position="185"/>
        <end position="209"/>
    </location>
</feature>
<reference evidence="3" key="1">
    <citation type="submission" date="2023-06" db="EMBL/GenBank/DDBJ databases">
        <title>Draft genome sequence of Nocardioides sp. SOB77.</title>
        <authorList>
            <person name="Zhang G."/>
        </authorList>
    </citation>
    <scope>NUCLEOTIDE SEQUENCE</scope>
    <source>
        <strain evidence="3">SOB77</strain>
    </source>
</reference>
<dbReference type="InterPro" id="IPR036374">
    <property type="entry name" value="OxRdtase_Mopterin-bd_sf"/>
</dbReference>
<feature type="transmembrane region" description="Helical" evidence="1">
    <location>
        <begin position="21"/>
        <end position="42"/>
    </location>
</feature>
<feature type="transmembrane region" description="Helical" evidence="1">
    <location>
        <begin position="104"/>
        <end position="124"/>
    </location>
</feature>
<feature type="domain" description="Oxidoreductase molybdopterin-binding" evidence="2">
    <location>
        <begin position="241"/>
        <end position="375"/>
    </location>
</feature>
<protein>
    <submittedName>
        <fullName evidence="3">Molybdopterin-dependent oxidoreductase</fullName>
    </submittedName>
</protein>
<proteinExistence type="predicted"/>
<evidence type="ECO:0000313" key="4">
    <source>
        <dbReference type="Proteomes" id="UP001168620"/>
    </source>
</evidence>
<keyword evidence="1" id="KW-0812">Transmembrane</keyword>
<feature type="transmembrane region" description="Helical" evidence="1">
    <location>
        <begin position="62"/>
        <end position="83"/>
    </location>
</feature>
<dbReference type="PANTHER" id="PTHR43032">
    <property type="entry name" value="PROTEIN-METHIONINE-SULFOXIDE REDUCTASE"/>
    <property type="match status" value="1"/>
</dbReference>
<comment type="caution">
    <text evidence="3">The sequence shown here is derived from an EMBL/GenBank/DDBJ whole genome shotgun (WGS) entry which is preliminary data.</text>
</comment>
<keyword evidence="4" id="KW-1185">Reference proteome</keyword>
<dbReference type="Proteomes" id="UP001168620">
    <property type="component" value="Unassembled WGS sequence"/>
</dbReference>
<accession>A0ABT8FIF0</accession>
<dbReference type="PRINTS" id="PR00407">
    <property type="entry name" value="EUMOPTERIN"/>
</dbReference>
<organism evidence="3 4">
    <name type="scientific">Nocardioides oceani</name>
    <dbReference type="NCBI Taxonomy" id="3058369"/>
    <lineage>
        <taxon>Bacteria</taxon>
        <taxon>Bacillati</taxon>
        <taxon>Actinomycetota</taxon>
        <taxon>Actinomycetes</taxon>
        <taxon>Propionibacteriales</taxon>
        <taxon>Nocardioidaceae</taxon>
        <taxon>Nocardioides</taxon>
    </lineage>
</organism>
<keyword evidence="1" id="KW-1133">Transmembrane helix</keyword>
<dbReference type="PANTHER" id="PTHR43032:SF2">
    <property type="entry name" value="BLL0505 PROTEIN"/>
    <property type="match status" value="1"/>
</dbReference>
<dbReference type="Gene3D" id="3.90.420.10">
    <property type="entry name" value="Oxidoreductase, molybdopterin-binding domain"/>
    <property type="match status" value="1"/>
</dbReference>
<dbReference type="InterPro" id="IPR016174">
    <property type="entry name" value="Di-haem_cyt_TM"/>
</dbReference>
<dbReference type="Pfam" id="PF00174">
    <property type="entry name" value="Oxidored_molyb"/>
    <property type="match status" value="1"/>
</dbReference>
<name>A0ABT8FIF0_9ACTN</name>
<evidence type="ECO:0000313" key="3">
    <source>
        <dbReference type="EMBL" id="MDN4174167.1"/>
    </source>
</evidence>
<dbReference type="InterPro" id="IPR008335">
    <property type="entry name" value="Mopterin_OxRdtase_euk"/>
</dbReference>
<dbReference type="CDD" id="cd00321">
    <property type="entry name" value="SO_family_Moco"/>
    <property type="match status" value="1"/>
</dbReference>
<evidence type="ECO:0000256" key="1">
    <source>
        <dbReference type="SAM" id="Phobius"/>
    </source>
</evidence>